<name>A0AAD5M5F6_PARTN</name>
<protein>
    <submittedName>
        <fullName evidence="1">Uncharacterized protein</fullName>
    </submittedName>
</protein>
<comment type="caution">
    <text evidence="1">The sequence shown here is derived from an EMBL/GenBank/DDBJ whole genome shotgun (WGS) entry which is preliminary data.</text>
</comment>
<dbReference type="EMBL" id="JAHQIW010000960">
    <property type="protein sequence ID" value="KAJ1350888.1"/>
    <property type="molecule type" value="Genomic_DNA"/>
</dbReference>
<dbReference type="Proteomes" id="UP001196413">
    <property type="component" value="Unassembled WGS sequence"/>
</dbReference>
<evidence type="ECO:0000313" key="1">
    <source>
        <dbReference type="EMBL" id="KAJ1350888.1"/>
    </source>
</evidence>
<keyword evidence="2" id="KW-1185">Reference proteome</keyword>
<sequence length="175" mass="19613">MMWIRVAASTRMFTVKDFSTLPVSMVYAEKPEVSMRAPGIAANEVAAKAFVEHPMMRTIFDILERQGSSALLPDTVISAILGQLTVTIMYVPMQCQEVLNGPEDKTIELERHVATELHHCGQRGNGELHSSRCSYGMYGRHGSGLFLPATRHSQEHYRPPTSLWRIGRKRCGKVL</sequence>
<organism evidence="1 2">
    <name type="scientific">Parelaphostrongylus tenuis</name>
    <name type="common">Meningeal worm</name>
    <dbReference type="NCBI Taxonomy" id="148309"/>
    <lineage>
        <taxon>Eukaryota</taxon>
        <taxon>Metazoa</taxon>
        <taxon>Ecdysozoa</taxon>
        <taxon>Nematoda</taxon>
        <taxon>Chromadorea</taxon>
        <taxon>Rhabditida</taxon>
        <taxon>Rhabditina</taxon>
        <taxon>Rhabditomorpha</taxon>
        <taxon>Strongyloidea</taxon>
        <taxon>Metastrongylidae</taxon>
        <taxon>Parelaphostrongylus</taxon>
    </lineage>
</organism>
<evidence type="ECO:0000313" key="2">
    <source>
        <dbReference type="Proteomes" id="UP001196413"/>
    </source>
</evidence>
<proteinExistence type="predicted"/>
<accession>A0AAD5M5F6</accession>
<gene>
    <name evidence="1" type="ORF">KIN20_006800</name>
</gene>
<dbReference type="AlphaFoldDB" id="A0AAD5M5F6"/>
<reference evidence="1" key="1">
    <citation type="submission" date="2021-06" db="EMBL/GenBank/DDBJ databases">
        <title>Parelaphostrongylus tenuis whole genome reference sequence.</title>
        <authorList>
            <person name="Garwood T.J."/>
            <person name="Larsen P.A."/>
            <person name="Fountain-Jones N.M."/>
            <person name="Garbe J.R."/>
            <person name="Macchietto M.G."/>
            <person name="Kania S.A."/>
            <person name="Gerhold R.W."/>
            <person name="Richards J.E."/>
            <person name="Wolf T.M."/>
        </authorList>
    </citation>
    <scope>NUCLEOTIDE SEQUENCE</scope>
    <source>
        <strain evidence="1">MNPRO001-30</strain>
        <tissue evidence="1">Meninges</tissue>
    </source>
</reference>